<proteinExistence type="predicted"/>
<organism evidence="1 2">
    <name type="scientific">Nelumbo nucifera</name>
    <name type="common">Sacred lotus</name>
    <dbReference type="NCBI Taxonomy" id="4432"/>
    <lineage>
        <taxon>Eukaryota</taxon>
        <taxon>Viridiplantae</taxon>
        <taxon>Streptophyta</taxon>
        <taxon>Embryophyta</taxon>
        <taxon>Tracheophyta</taxon>
        <taxon>Spermatophyta</taxon>
        <taxon>Magnoliopsida</taxon>
        <taxon>Proteales</taxon>
        <taxon>Nelumbonaceae</taxon>
        <taxon>Nelumbo</taxon>
    </lineage>
</organism>
<reference evidence="1 2" key="1">
    <citation type="journal article" date="2020" name="Mol. Biol. Evol.">
        <title>Distinct Expression and Methylation Patterns for Genes with Different Fates following a Single Whole-Genome Duplication in Flowering Plants.</title>
        <authorList>
            <person name="Shi T."/>
            <person name="Rahmani R.S."/>
            <person name="Gugger P.F."/>
            <person name="Wang M."/>
            <person name="Li H."/>
            <person name="Zhang Y."/>
            <person name="Li Z."/>
            <person name="Wang Q."/>
            <person name="Van de Peer Y."/>
            <person name="Marchal K."/>
            <person name="Chen J."/>
        </authorList>
    </citation>
    <scope>NUCLEOTIDE SEQUENCE [LARGE SCALE GENOMIC DNA]</scope>
    <source>
        <tissue evidence="1">Leaf</tissue>
    </source>
</reference>
<dbReference type="EMBL" id="DUZY01000004">
    <property type="protein sequence ID" value="DAD37513.1"/>
    <property type="molecule type" value="Genomic_DNA"/>
</dbReference>
<dbReference type="Proteomes" id="UP000607653">
    <property type="component" value="Unassembled WGS sequence"/>
</dbReference>
<keyword evidence="2" id="KW-1185">Reference proteome</keyword>
<evidence type="ECO:0000313" key="1">
    <source>
        <dbReference type="EMBL" id="DAD37513.1"/>
    </source>
</evidence>
<evidence type="ECO:0000313" key="2">
    <source>
        <dbReference type="Proteomes" id="UP000607653"/>
    </source>
</evidence>
<protein>
    <submittedName>
        <fullName evidence="1">Uncharacterized protein</fullName>
    </submittedName>
</protein>
<dbReference type="InterPro" id="IPR044162">
    <property type="entry name" value="PHOS32/34"/>
</dbReference>
<name>A0A822YZ48_NELNU</name>
<dbReference type="PANTHER" id="PTHR31966:SF3">
    <property type="entry name" value="OS05G0501700 PROTEIN"/>
    <property type="match status" value="1"/>
</dbReference>
<sequence length="92" mass="10157">MPRSAPLTDGRLGSFSDDCMHLCICPIVVVGYPDVKDGVSTGDITMDTEAAADTEVELHSVPELEQEYHNASNEHKGKRGMFFCQLKSSFHR</sequence>
<dbReference type="AlphaFoldDB" id="A0A822YZ48"/>
<gene>
    <name evidence="1" type="ORF">HUJ06_008154</name>
</gene>
<dbReference type="PANTHER" id="PTHR31966">
    <property type="entry name" value="OS01G0783500 PROTEIN"/>
    <property type="match status" value="1"/>
</dbReference>
<accession>A0A822YZ48</accession>
<comment type="caution">
    <text evidence="1">The sequence shown here is derived from an EMBL/GenBank/DDBJ whole genome shotgun (WGS) entry which is preliminary data.</text>
</comment>